<sequence length="356" mass="37247">MRKNEESSSNRRARIPLFYVALGAIFLLAGVALGLNAITSPSSSQVDMLLLGQVSSTGGLSQGGGGLFSYQARSGAVSAFEPPELILLGKTSVKAITPPQTISAKVLGSLIGDFADLKNRREIIQYVVEEGDTIDSLAERFGVSANTILWANDLAASSQLPVGKQIVILPVSGALHLVRPGDTPSEIALWYKADIEEILYFNDITDADQIFVGDLLIIPDGTKPAQLPAGRLVTLPGTAFIKPVPNSYRITQGLHPFNAIDLGNGTCGGPVYAAAGGIVQRVGYDSAAGNYVRILHPNSVVTFYGHLSGQAVTPGESVGVGQTVGYVGYSGYTIPAGPAGCHLHFEVRGAKNPFAG</sequence>
<dbReference type="InterPro" id="IPR018392">
    <property type="entry name" value="LysM"/>
</dbReference>
<dbReference type="SUPFAM" id="SSF54106">
    <property type="entry name" value="LysM domain"/>
    <property type="match status" value="1"/>
</dbReference>
<dbReference type="Pfam" id="PF01551">
    <property type="entry name" value="Peptidase_M23"/>
    <property type="match status" value="1"/>
</dbReference>
<comment type="caution">
    <text evidence="2">The sequence shown here is derived from an EMBL/GenBank/DDBJ whole genome shotgun (WGS) entry which is preliminary data.</text>
</comment>
<dbReference type="Gene3D" id="2.70.70.10">
    <property type="entry name" value="Glucose Permease (Domain IIA)"/>
    <property type="match status" value="1"/>
</dbReference>
<accession>A0A1G2RY94</accession>
<feature type="domain" description="LysM" evidence="1">
    <location>
        <begin position="124"/>
        <end position="168"/>
    </location>
</feature>
<dbReference type="CDD" id="cd12797">
    <property type="entry name" value="M23_peptidase"/>
    <property type="match status" value="1"/>
</dbReference>
<organism evidence="2 3">
    <name type="scientific">Candidatus Wildermuthbacteria bacterium RIFCSPLOWO2_02_FULL_47_9c</name>
    <dbReference type="NCBI Taxonomy" id="1802466"/>
    <lineage>
        <taxon>Bacteria</taxon>
        <taxon>Candidatus Wildermuthiibacteriota</taxon>
    </lineage>
</organism>
<reference evidence="2 3" key="1">
    <citation type="journal article" date="2016" name="Nat. Commun.">
        <title>Thousands of microbial genomes shed light on interconnected biogeochemical processes in an aquifer system.</title>
        <authorList>
            <person name="Anantharaman K."/>
            <person name="Brown C.T."/>
            <person name="Hug L.A."/>
            <person name="Sharon I."/>
            <person name="Castelle C.J."/>
            <person name="Probst A.J."/>
            <person name="Thomas B.C."/>
            <person name="Singh A."/>
            <person name="Wilkins M.J."/>
            <person name="Karaoz U."/>
            <person name="Brodie E.L."/>
            <person name="Williams K.H."/>
            <person name="Hubbard S.S."/>
            <person name="Banfield J.F."/>
        </authorList>
    </citation>
    <scope>NUCLEOTIDE SEQUENCE [LARGE SCALE GENOMIC DNA]</scope>
</reference>
<evidence type="ECO:0000313" key="2">
    <source>
        <dbReference type="EMBL" id="OHA77282.1"/>
    </source>
</evidence>
<name>A0A1G2RY94_9BACT</name>
<protein>
    <recommendedName>
        <fullName evidence="1">LysM domain-containing protein</fullName>
    </recommendedName>
</protein>
<dbReference type="AlphaFoldDB" id="A0A1G2RY94"/>
<dbReference type="SMART" id="SM00257">
    <property type="entry name" value="LysM"/>
    <property type="match status" value="2"/>
</dbReference>
<dbReference type="EMBL" id="MHUL01000010">
    <property type="protein sequence ID" value="OHA77282.1"/>
    <property type="molecule type" value="Genomic_DNA"/>
</dbReference>
<dbReference type="InterPro" id="IPR011055">
    <property type="entry name" value="Dup_hybrid_motif"/>
</dbReference>
<dbReference type="Gene3D" id="3.10.350.10">
    <property type="entry name" value="LysM domain"/>
    <property type="match status" value="2"/>
</dbReference>
<evidence type="ECO:0000259" key="1">
    <source>
        <dbReference type="PROSITE" id="PS51782"/>
    </source>
</evidence>
<evidence type="ECO:0000313" key="3">
    <source>
        <dbReference type="Proteomes" id="UP000178222"/>
    </source>
</evidence>
<dbReference type="PANTHER" id="PTHR21666:SF270">
    <property type="entry name" value="MUREIN HYDROLASE ACTIVATOR ENVC"/>
    <property type="match status" value="1"/>
</dbReference>
<dbReference type="InterPro" id="IPR036779">
    <property type="entry name" value="LysM_dom_sf"/>
</dbReference>
<dbReference type="PROSITE" id="PS51782">
    <property type="entry name" value="LYSM"/>
    <property type="match status" value="2"/>
</dbReference>
<feature type="domain" description="LysM" evidence="1">
    <location>
        <begin position="174"/>
        <end position="218"/>
    </location>
</feature>
<dbReference type="InterPro" id="IPR050570">
    <property type="entry name" value="Cell_wall_metabolism_enzyme"/>
</dbReference>
<dbReference type="GO" id="GO:0004222">
    <property type="term" value="F:metalloendopeptidase activity"/>
    <property type="evidence" value="ECO:0007669"/>
    <property type="project" value="TreeGrafter"/>
</dbReference>
<gene>
    <name evidence="2" type="ORF">A3J30_03730</name>
</gene>
<dbReference type="CDD" id="cd00118">
    <property type="entry name" value="LysM"/>
    <property type="match status" value="1"/>
</dbReference>
<dbReference type="InterPro" id="IPR016047">
    <property type="entry name" value="M23ase_b-sheet_dom"/>
</dbReference>
<dbReference type="Pfam" id="PF01476">
    <property type="entry name" value="LysM"/>
    <property type="match status" value="2"/>
</dbReference>
<dbReference type="Proteomes" id="UP000178222">
    <property type="component" value="Unassembled WGS sequence"/>
</dbReference>
<dbReference type="PANTHER" id="PTHR21666">
    <property type="entry name" value="PEPTIDASE-RELATED"/>
    <property type="match status" value="1"/>
</dbReference>
<dbReference type="SUPFAM" id="SSF51261">
    <property type="entry name" value="Duplicated hybrid motif"/>
    <property type="match status" value="1"/>
</dbReference>
<proteinExistence type="predicted"/>